<gene>
    <name evidence="5" type="ORF">AFUS01_LOCUS20849</name>
</gene>
<dbReference type="GO" id="GO:0008270">
    <property type="term" value="F:zinc ion binding"/>
    <property type="evidence" value="ECO:0007669"/>
    <property type="project" value="InterPro"/>
</dbReference>
<proteinExistence type="inferred from homology"/>
<dbReference type="PANTHER" id="PTHR11532:SF84">
    <property type="entry name" value="CARBOXYPEPTIDASE M"/>
    <property type="match status" value="1"/>
</dbReference>
<feature type="signal peptide" evidence="3">
    <location>
        <begin position="1"/>
        <end position="22"/>
    </location>
</feature>
<dbReference type="GO" id="GO:0004181">
    <property type="term" value="F:metallocarboxypeptidase activity"/>
    <property type="evidence" value="ECO:0007669"/>
    <property type="project" value="InterPro"/>
</dbReference>
<evidence type="ECO:0000313" key="6">
    <source>
        <dbReference type="Proteomes" id="UP000708208"/>
    </source>
</evidence>
<organism evidence="5 6">
    <name type="scientific">Allacma fusca</name>
    <dbReference type="NCBI Taxonomy" id="39272"/>
    <lineage>
        <taxon>Eukaryota</taxon>
        <taxon>Metazoa</taxon>
        <taxon>Ecdysozoa</taxon>
        <taxon>Arthropoda</taxon>
        <taxon>Hexapoda</taxon>
        <taxon>Collembola</taxon>
        <taxon>Symphypleona</taxon>
        <taxon>Sminthuridae</taxon>
        <taxon>Allacma</taxon>
    </lineage>
</organism>
<evidence type="ECO:0000256" key="2">
    <source>
        <dbReference type="PROSITE-ProRule" id="PRU01379"/>
    </source>
</evidence>
<reference evidence="5" key="1">
    <citation type="submission" date="2021-06" db="EMBL/GenBank/DDBJ databases">
        <authorList>
            <person name="Hodson N. C."/>
            <person name="Mongue J. A."/>
            <person name="Jaron S. K."/>
        </authorList>
    </citation>
    <scope>NUCLEOTIDE SEQUENCE</scope>
</reference>
<feature type="domain" description="Peptidase M14" evidence="4">
    <location>
        <begin position="42"/>
        <end position="340"/>
    </location>
</feature>
<dbReference type="Proteomes" id="UP000708208">
    <property type="component" value="Unassembled WGS sequence"/>
</dbReference>
<dbReference type="PROSITE" id="PS52035">
    <property type="entry name" value="PEPTIDASE_M14"/>
    <property type="match status" value="1"/>
</dbReference>
<dbReference type="SMART" id="SM00631">
    <property type="entry name" value="Zn_pept"/>
    <property type="match status" value="1"/>
</dbReference>
<evidence type="ECO:0000256" key="3">
    <source>
        <dbReference type="SAM" id="SignalP"/>
    </source>
</evidence>
<evidence type="ECO:0000313" key="5">
    <source>
        <dbReference type="EMBL" id="CAG7732327.1"/>
    </source>
</evidence>
<dbReference type="Pfam" id="PF00246">
    <property type="entry name" value="Peptidase_M14"/>
    <property type="match status" value="1"/>
</dbReference>
<comment type="similarity">
    <text evidence="1 2">Belongs to the peptidase M14 family.</text>
</comment>
<comment type="caution">
    <text evidence="2">Lacks conserved residue(s) required for the propagation of feature annotation.</text>
</comment>
<protein>
    <recommendedName>
        <fullName evidence="4">Peptidase M14 domain-containing protein</fullName>
    </recommendedName>
</protein>
<comment type="caution">
    <text evidence="5">The sequence shown here is derived from an EMBL/GenBank/DDBJ whole genome shotgun (WGS) entry which is preliminary data.</text>
</comment>
<dbReference type="InterPro" id="IPR050753">
    <property type="entry name" value="Peptidase_M14_domain"/>
</dbReference>
<dbReference type="PANTHER" id="PTHR11532">
    <property type="entry name" value="PROTEASE M14 CARBOXYPEPTIDASE"/>
    <property type="match status" value="1"/>
</dbReference>
<dbReference type="GO" id="GO:0016485">
    <property type="term" value="P:protein processing"/>
    <property type="evidence" value="ECO:0007669"/>
    <property type="project" value="TreeGrafter"/>
</dbReference>
<dbReference type="OrthoDB" id="10249045at2759"/>
<sequence length="540" mass="61704">MTLCQVVIILVLLFNCNYFTSADDSEFSSERETAISEENLKSTCHHEDVTRYLNWVAIKYSSVARLVSIGNSTQGRELWTIIISEDSTSRRLLKPQVKFVGNLNGFSGPACVLLIKLIKFLLENYDTDAELKHLIDKAEVHIIPNMNPDGYAKSLPGECFKKDGRLNANGVDLNRNFPDIFHPHDDHEDDPPLEMETKAMMGWIKQNNFIVSASFISGAQVVSYPYDTSPQEGYVQNTAHETPDDETFQFLARNYVGFVNEQHNTTDWNCPTLKRQFQGGIINGAEWHSVSGTMMDFNYNSGVFELLIGVSCCRNDNNPKNLEHIWRINKFAMISLIREAEYSFRGQVVDSETNEPMSNVEVCIFVDRSEHLEGEGPPMPFFTNSRGELWRVLLPGRYRLKAFFKNYITKAVPFEISMEGPLELRIEMDSKGKRRRLRNKQVNGVLKPDRFTESSPHHQQILHSNDPFFDDIEAARVFEEIRHLVNHPRSNMSAETPDSDFHELEAFPRTLTVTHNGKGLEKNTYFSVLIAILTLFVALS</sequence>
<keyword evidence="6" id="KW-1185">Reference proteome</keyword>
<feature type="chain" id="PRO_5035300049" description="Peptidase M14 domain-containing protein" evidence="3">
    <location>
        <begin position="23"/>
        <end position="540"/>
    </location>
</feature>
<dbReference type="GO" id="GO:0005615">
    <property type="term" value="C:extracellular space"/>
    <property type="evidence" value="ECO:0007669"/>
    <property type="project" value="TreeGrafter"/>
</dbReference>
<dbReference type="AlphaFoldDB" id="A0A8J2K4Y0"/>
<accession>A0A8J2K4Y0</accession>
<dbReference type="GO" id="GO:0006518">
    <property type="term" value="P:peptide metabolic process"/>
    <property type="evidence" value="ECO:0007669"/>
    <property type="project" value="TreeGrafter"/>
</dbReference>
<dbReference type="InterPro" id="IPR000834">
    <property type="entry name" value="Peptidase_M14"/>
</dbReference>
<dbReference type="EMBL" id="CAJVCH010229041">
    <property type="protein sequence ID" value="CAG7732327.1"/>
    <property type="molecule type" value="Genomic_DNA"/>
</dbReference>
<evidence type="ECO:0000259" key="4">
    <source>
        <dbReference type="PROSITE" id="PS52035"/>
    </source>
</evidence>
<keyword evidence="3" id="KW-0732">Signal</keyword>
<name>A0A8J2K4Y0_9HEXA</name>
<evidence type="ECO:0000256" key="1">
    <source>
        <dbReference type="ARBA" id="ARBA00005988"/>
    </source>
</evidence>